<dbReference type="EMBL" id="CP011125">
    <property type="protein sequence ID" value="AKF08698.1"/>
    <property type="molecule type" value="Genomic_DNA"/>
</dbReference>
<evidence type="ECO:0000256" key="1">
    <source>
        <dbReference type="SAM" id="MobiDB-lite"/>
    </source>
</evidence>
<dbReference type="STRING" id="927083.DB32_005847"/>
<dbReference type="RefSeq" id="WP_053235808.1">
    <property type="nucleotide sequence ID" value="NZ_CP011125.1"/>
</dbReference>
<protein>
    <submittedName>
        <fullName evidence="3">Hydrolase of the alpha/beta superfamily</fullName>
    </submittedName>
</protein>
<reference evidence="3 4" key="1">
    <citation type="submission" date="2015-03" db="EMBL/GenBank/DDBJ databases">
        <title>Genome assembly of Sandaracinus amylolyticus DSM 53668.</title>
        <authorList>
            <person name="Sharma G."/>
            <person name="Subramanian S."/>
        </authorList>
    </citation>
    <scope>NUCLEOTIDE SEQUENCE [LARGE SCALE GENOMIC DNA]</scope>
    <source>
        <strain evidence="3 4">DSM 53668</strain>
    </source>
</reference>
<dbReference type="Proteomes" id="UP000034883">
    <property type="component" value="Chromosome"/>
</dbReference>
<feature type="domain" description="Serine aminopeptidase S33" evidence="2">
    <location>
        <begin position="47"/>
        <end position="138"/>
    </location>
</feature>
<feature type="region of interest" description="Disordered" evidence="1">
    <location>
        <begin position="1"/>
        <end position="21"/>
    </location>
</feature>
<dbReference type="GO" id="GO:0016787">
    <property type="term" value="F:hydrolase activity"/>
    <property type="evidence" value="ECO:0007669"/>
    <property type="project" value="UniProtKB-KW"/>
</dbReference>
<evidence type="ECO:0000259" key="2">
    <source>
        <dbReference type="Pfam" id="PF12146"/>
    </source>
</evidence>
<dbReference type="InterPro" id="IPR017208">
    <property type="entry name" value="UCP037442_abhydr"/>
</dbReference>
<dbReference type="SUPFAM" id="SSF53474">
    <property type="entry name" value="alpha/beta-Hydrolases"/>
    <property type="match status" value="1"/>
</dbReference>
<name>A0A0F6W6J3_9BACT</name>
<dbReference type="KEGG" id="samy:DB32_005847"/>
<sequence>MPAPTLDSSSNVRPDARDESTARSYAITLSAPDGAPIAADLVMPIEEPRGALLVAPAMGVKRRYYAGFAKHLASHHGLASITIDYRGIGGSRATPLHATRAALTDWGELDLAAGTDELARRFGGLPTHYVGHSVGGQLMGFVPDAPFERALFVGSQSGYWGHWDGMHRAGMAMLWHAVIPASLATLGYLPGKALGGGEDVPGGVARQWATWGRDPEYLGVSARERDGAWFSLWRGRLRAYAISDDGYAPERAVRALVDVYRNAEREVRVVRPRELGAREIGHFGFFRSRFAASLWEDAGRYLADGS</sequence>
<evidence type="ECO:0000313" key="4">
    <source>
        <dbReference type="Proteomes" id="UP000034883"/>
    </source>
</evidence>
<dbReference type="OrthoDB" id="9785076at2"/>
<dbReference type="PIRSF" id="PIRSF037442">
    <property type="entry name" value="UCP037442_abhydr"/>
    <property type="match status" value="1"/>
</dbReference>
<gene>
    <name evidence="3" type="ORF">DB32_005847</name>
</gene>
<keyword evidence="3" id="KW-0378">Hydrolase</keyword>
<organism evidence="3 4">
    <name type="scientific">Sandaracinus amylolyticus</name>
    <dbReference type="NCBI Taxonomy" id="927083"/>
    <lineage>
        <taxon>Bacteria</taxon>
        <taxon>Pseudomonadati</taxon>
        <taxon>Myxococcota</taxon>
        <taxon>Polyangia</taxon>
        <taxon>Polyangiales</taxon>
        <taxon>Sandaracinaceae</taxon>
        <taxon>Sandaracinus</taxon>
    </lineage>
</organism>
<dbReference type="Pfam" id="PF12146">
    <property type="entry name" value="Hydrolase_4"/>
    <property type="match status" value="1"/>
</dbReference>
<dbReference type="InterPro" id="IPR022742">
    <property type="entry name" value="Hydrolase_4"/>
</dbReference>
<keyword evidence="4" id="KW-1185">Reference proteome</keyword>
<dbReference type="Gene3D" id="3.40.50.1820">
    <property type="entry name" value="alpha/beta hydrolase"/>
    <property type="match status" value="1"/>
</dbReference>
<accession>A0A0F6W6J3</accession>
<feature type="compositionally biased region" description="Polar residues" evidence="1">
    <location>
        <begin position="1"/>
        <end position="12"/>
    </location>
</feature>
<dbReference type="AlphaFoldDB" id="A0A0F6W6J3"/>
<proteinExistence type="predicted"/>
<dbReference type="InterPro" id="IPR029058">
    <property type="entry name" value="AB_hydrolase_fold"/>
</dbReference>
<evidence type="ECO:0000313" key="3">
    <source>
        <dbReference type="EMBL" id="AKF08698.1"/>
    </source>
</evidence>